<dbReference type="Gene3D" id="1.10.10.60">
    <property type="entry name" value="Homeodomain-like"/>
    <property type="match status" value="1"/>
</dbReference>
<comment type="caution">
    <text evidence="4">The sequence shown here is derived from an EMBL/GenBank/DDBJ whole genome shotgun (WGS) entry which is preliminary data.</text>
</comment>
<dbReference type="GO" id="GO:0000976">
    <property type="term" value="F:transcription cis-regulatory region binding"/>
    <property type="evidence" value="ECO:0007669"/>
    <property type="project" value="TreeGrafter"/>
</dbReference>
<dbReference type="InterPro" id="IPR036271">
    <property type="entry name" value="Tet_transcr_reg_TetR-rel_C_sf"/>
</dbReference>
<keyword evidence="5" id="KW-1185">Reference proteome</keyword>
<dbReference type="InterPro" id="IPR041678">
    <property type="entry name" value="TetR_C_16"/>
</dbReference>
<feature type="domain" description="HTH tetR-type" evidence="3">
    <location>
        <begin position="9"/>
        <end position="69"/>
    </location>
</feature>
<evidence type="ECO:0000313" key="5">
    <source>
        <dbReference type="Proteomes" id="UP000316252"/>
    </source>
</evidence>
<dbReference type="GO" id="GO:0003700">
    <property type="term" value="F:DNA-binding transcription factor activity"/>
    <property type="evidence" value="ECO:0007669"/>
    <property type="project" value="TreeGrafter"/>
</dbReference>
<dbReference type="InterPro" id="IPR001647">
    <property type="entry name" value="HTH_TetR"/>
</dbReference>
<dbReference type="Pfam" id="PF17920">
    <property type="entry name" value="TetR_C_16"/>
    <property type="match status" value="1"/>
</dbReference>
<dbReference type="InterPro" id="IPR009057">
    <property type="entry name" value="Homeodomain-like_sf"/>
</dbReference>
<dbReference type="Proteomes" id="UP000316252">
    <property type="component" value="Unassembled WGS sequence"/>
</dbReference>
<organism evidence="4 5">
    <name type="scientific">Schumannella soli</name>
    <dbReference type="NCBI Taxonomy" id="2590779"/>
    <lineage>
        <taxon>Bacteria</taxon>
        <taxon>Bacillati</taxon>
        <taxon>Actinomycetota</taxon>
        <taxon>Actinomycetes</taxon>
        <taxon>Micrococcales</taxon>
        <taxon>Microbacteriaceae</taxon>
        <taxon>Schumannella</taxon>
    </lineage>
</organism>
<proteinExistence type="predicted"/>
<dbReference type="EMBL" id="VHQG01000001">
    <property type="protein sequence ID" value="TPW77929.1"/>
    <property type="molecule type" value="Genomic_DNA"/>
</dbReference>
<dbReference type="AlphaFoldDB" id="A0A506YBX6"/>
<dbReference type="SUPFAM" id="SSF48498">
    <property type="entry name" value="Tetracyclin repressor-like, C-terminal domain"/>
    <property type="match status" value="1"/>
</dbReference>
<dbReference type="PANTHER" id="PTHR30055:SF235">
    <property type="entry name" value="TRANSCRIPTIONAL REGULATORY PROTEIN"/>
    <property type="match status" value="1"/>
</dbReference>
<reference evidence="4 5" key="1">
    <citation type="submission" date="2019-06" db="EMBL/GenBank/DDBJ databases">
        <authorList>
            <person name="Li F."/>
        </authorList>
    </citation>
    <scope>NUCLEOTIDE SEQUENCE [LARGE SCALE GENOMIC DNA]</scope>
    <source>
        <strain evidence="4 5">10F1D-1</strain>
    </source>
</reference>
<dbReference type="PRINTS" id="PR00455">
    <property type="entry name" value="HTHTETR"/>
</dbReference>
<name>A0A506YBX6_9MICO</name>
<dbReference type="OrthoDB" id="3210235at2"/>
<keyword evidence="1 2" id="KW-0238">DNA-binding</keyword>
<protein>
    <submittedName>
        <fullName evidence="4">Helix-turn-helix transcriptional regulator</fullName>
    </submittedName>
</protein>
<evidence type="ECO:0000313" key="4">
    <source>
        <dbReference type="EMBL" id="TPW77929.1"/>
    </source>
</evidence>
<gene>
    <name evidence="4" type="ORF">FJ657_04620</name>
</gene>
<dbReference type="Pfam" id="PF00440">
    <property type="entry name" value="TetR_N"/>
    <property type="match status" value="1"/>
</dbReference>
<dbReference type="SUPFAM" id="SSF46689">
    <property type="entry name" value="Homeodomain-like"/>
    <property type="match status" value="1"/>
</dbReference>
<dbReference type="PANTHER" id="PTHR30055">
    <property type="entry name" value="HTH-TYPE TRANSCRIPTIONAL REGULATOR RUTR"/>
    <property type="match status" value="1"/>
</dbReference>
<feature type="DNA-binding region" description="H-T-H motif" evidence="2">
    <location>
        <begin position="32"/>
        <end position="51"/>
    </location>
</feature>
<accession>A0A506YBX6</accession>
<dbReference type="InterPro" id="IPR050109">
    <property type="entry name" value="HTH-type_TetR-like_transc_reg"/>
</dbReference>
<dbReference type="RefSeq" id="WP_141162454.1">
    <property type="nucleotide sequence ID" value="NZ_VHQG01000001.1"/>
</dbReference>
<evidence type="ECO:0000259" key="3">
    <source>
        <dbReference type="PROSITE" id="PS50977"/>
    </source>
</evidence>
<evidence type="ECO:0000256" key="1">
    <source>
        <dbReference type="ARBA" id="ARBA00023125"/>
    </source>
</evidence>
<dbReference type="Gene3D" id="1.10.357.10">
    <property type="entry name" value="Tetracycline Repressor, domain 2"/>
    <property type="match status" value="1"/>
</dbReference>
<sequence length="179" mass="19039">MTTRAEQRARSAERILAAARDEFGERGYDTATIRSIAARAGVHPSLVMQHHGSKAALFAAAVALSVRDDAGDPGHVAGVLAERLGDLPPEVRAVLRSILTSAEAAGIMRDYLQDRIDRQTRAAQERDRDADAEAEATVAVSAILGLTLARQFLALPSFERVGVGRIAAAAERMLGRSNG</sequence>
<evidence type="ECO:0000256" key="2">
    <source>
        <dbReference type="PROSITE-ProRule" id="PRU00335"/>
    </source>
</evidence>
<dbReference type="PROSITE" id="PS50977">
    <property type="entry name" value="HTH_TETR_2"/>
    <property type="match status" value="1"/>
</dbReference>